<dbReference type="InterPro" id="IPR011701">
    <property type="entry name" value="MFS"/>
</dbReference>
<dbReference type="KEGG" id="ldn:H9L06_02875"/>
<dbReference type="SUPFAM" id="SSF103473">
    <property type="entry name" value="MFS general substrate transporter"/>
    <property type="match status" value="1"/>
</dbReference>
<proteinExistence type="predicted"/>
<comment type="subcellular location">
    <subcellularLocation>
        <location evidence="1">Cell membrane</location>
        <topology evidence="1">Multi-pass membrane protein</topology>
    </subcellularLocation>
</comment>
<sequence>MSEGRLDPPTTETSRASNWAKFLHLLVNTAVASLTSNFLWFALVFWVYLETRSILATGVLGGVYMLLLAMSSMYFGSLVDRYRKLVVMRASAWITLTTFVLATIMFFTVPHDALLTVSGLWFWVFSLVILAGCVVEQMRNLALATTVTLLIDEPRRANANGLVGTVQGITFLVTSVFSGLSVGLLGMGPTILIAMACTIAPMIHLYILRVNEPEIVRDPEFRAIDFRGGWRAILGVPGLLALVLFSTFNNLTGGVFMALLDPYGLTLFEVEIWGLVLGLTSVGMILGGLIVARTGLGKNPIRTLLLLVAVTGVIGIFFGLREWPWLLISGIFLFMTVIPAIEASEQTVIQKVVPFERQGRVFGFAATFEAATAPITAFIIAPIAEFIVVPYMQSPAGAAQWQWLLGTGEARGMALIFVIAGLLSLLLALGAMLTRSYRKLSQSYSDAESTHPVGS</sequence>
<reference evidence="7 8" key="1">
    <citation type="submission" date="2020-08" db="EMBL/GenBank/DDBJ databases">
        <title>Genome sequence of Leucobacter denitrificans KACC 14055T.</title>
        <authorList>
            <person name="Hyun D.-W."/>
            <person name="Bae J.-W."/>
        </authorList>
    </citation>
    <scope>NUCLEOTIDE SEQUENCE [LARGE SCALE GENOMIC DNA]</scope>
    <source>
        <strain evidence="7 8">KACC 14055</strain>
    </source>
</reference>
<feature type="transmembrane region" description="Helical" evidence="6">
    <location>
        <begin position="25"/>
        <end position="48"/>
    </location>
</feature>
<keyword evidence="4 6" id="KW-1133">Transmembrane helix</keyword>
<feature type="transmembrane region" description="Helical" evidence="6">
    <location>
        <begin position="87"/>
        <end position="107"/>
    </location>
</feature>
<feature type="transmembrane region" description="Helical" evidence="6">
    <location>
        <begin position="162"/>
        <end position="185"/>
    </location>
</feature>
<keyword evidence="8" id="KW-1185">Reference proteome</keyword>
<accession>A0A7G9S622</accession>
<feature type="transmembrane region" description="Helical" evidence="6">
    <location>
        <begin position="191"/>
        <end position="208"/>
    </location>
</feature>
<name>A0A7G9S622_9MICO</name>
<dbReference type="PANTHER" id="PTHR23513:SF6">
    <property type="entry name" value="MAJOR FACILITATOR SUPERFAMILY ASSOCIATED DOMAIN-CONTAINING PROTEIN"/>
    <property type="match status" value="1"/>
</dbReference>
<evidence type="ECO:0000256" key="2">
    <source>
        <dbReference type="ARBA" id="ARBA00022475"/>
    </source>
</evidence>
<keyword evidence="3 6" id="KW-0812">Transmembrane</keyword>
<dbReference type="InterPro" id="IPR036259">
    <property type="entry name" value="MFS_trans_sf"/>
</dbReference>
<dbReference type="EMBL" id="CP060716">
    <property type="protein sequence ID" value="QNN63297.1"/>
    <property type="molecule type" value="Genomic_DNA"/>
</dbReference>
<feature type="transmembrane region" description="Helical" evidence="6">
    <location>
        <begin position="304"/>
        <end position="320"/>
    </location>
</feature>
<feature type="transmembrane region" description="Helical" evidence="6">
    <location>
        <begin position="412"/>
        <end position="433"/>
    </location>
</feature>
<keyword evidence="2" id="KW-1003">Cell membrane</keyword>
<feature type="transmembrane region" description="Helical" evidence="6">
    <location>
        <begin position="54"/>
        <end position="75"/>
    </location>
</feature>
<dbReference type="Pfam" id="PF07690">
    <property type="entry name" value="MFS_1"/>
    <property type="match status" value="1"/>
</dbReference>
<evidence type="ECO:0000256" key="4">
    <source>
        <dbReference type="ARBA" id="ARBA00022989"/>
    </source>
</evidence>
<feature type="transmembrane region" description="Helical" evidence="6">
    <location>
        <begin position="229"/>
        <end position="252"/>
    </location>
</feature>
<feature type="transmembrane region" description="Helical" evidence="6">
    <location>
        <begin position="326"/>
        <end position="343"/>
    </location>
</feature>
<dbReference type="AlphaFoldDB" id="A0A7G9S622"/>
<evidence type="ECO:0000256" key="3">
    <source>
        <dbReference type="ARBA" id="ARBA00022692"/>
    </source>
</evidence>
<organism evidence="7 8">
    <name type="scientific">Leucobacter denitrificans</name>
    <dbReference type="NCBI Taxonomy" id="683042"/>
    <lineage>
        <taxon>Bacteria</taxon>
        <taxon>Bacillati</taxon>
        <taxon>Actinomycetota</taxon>
        <taxon>Actinomycetes</taxon>
        <taxon>Micrococcales</taxon>
        <taxon>Microbacteriaceae</taxon>
        <taxon>Leucobacter</taxon>
    </lineage>
</organism>
<protein>
    <submittedName>
        <fullName evidence="7">MFS transporter</fullName>
    </submittedName>
</protein>
<dbReference type="GO" id="GO:0005886">
    <property type="term" value="C:plasma membrane"/>
    <property type="evidence" value="ECO:0007669"/>
    <property type="project" value="UniProtKB-SubCell"/>
</dbReference>
<gene>
    <name evidence="7" type="ORF">H9L06_02875</name>
</gene>
<evidence type="ECO:0000313" key="8">
    <source>
        <dbReference type="Proteomes" id="UP000515934"/>
    </source>
</evidence>
<evidence type="ECO:0000256" key="1">
    <source>
        <dbReference type="ARBA" id="ARBA00004651"/>
    </source>
</evidence>
<evidence type="ECO:0000313" key="7">
    <source>
        <dbReference type="EMBL" id="QNN63297.1"/>
    </source>
</evidence>
<feature type="transmembrane region" description="Helical" evidence="6">
    <location>
        <begin position="272"/>
        <end position="292"/>
    </location>
</feature>
<feature type="transmembrane region" description="Helical" evidence="6">
    <location>
        <begin position="364"/>
        <end position="392"/>
    </location>
</feature>
<dbReference type="PANTHER" id="PTHR23513">
    <property type="entry name" value="INTEGRAL MEMBRANE EFFLUX PROTEIN-RELATED"/>
    <property type="match status" value="1"/>
</dbReference>
<evidence type="ECO:0000256" key="6">
    <source>
        <dbReference type="SAM" id="Phobius"/>
    </source>
</evidence>
<dbReference type="GO" id="GO:0022857">
    <property type="term" value="F:transmembrane transporter activity"/>
    <property type="evidence" value="ECO:0007669"/>
    <property type="project" value="InterPro"/>
</dbReference>
<evidence type="ECO:0000256" key="5">
    <source>
        <dbReference type="ARBA" id="ARBA00023136"/>
    </source>
</evidence>
<dbReference type="CDD" id="cd06173">
    <property type="entry name" value="MFS_MefA_like"/>
    <property type="match status" value="1"/>
</dbReference>
<feature type="transmembrane region" description="Helical" evidence="6">
    <location>
        <begin position="113"/>
        <end position="135"/>
    </location>
</feature>
<dbReference type="Proteomes" id="UP000515934">
    <property type="component" value="Chromosome"/>
</dbReference>
<dbReference type="RefSeq" id="WP_187555764.1">
    <property type="nucleotide sequence ID" value="NZ_CP060716.1"/>
</dbReference>
<keyword evidence="5 6" id="KW-0472">Membrane</keyword>
<dbReference type="Gene3D" id="1.20.1250.20">
    <property type="entry name" value="MFS general substrate transporter like domains"/>
    <property type="match status" value="1"/>
</dbReference>